<dbReference type="InterPro" id="IPR012347">
    <property type="entry name" value="Ferritin-like"/>
</dbReference>
<dbReference type="InterPro" id="IPR025419">
    <property type="entry name" value="DUF4142"/>
</dbReference>
<keyword evidence="3" id="KW-1185">Reference proteome</keyword>
<sequence length="138" mass="14953">MEEKHVRDTLAAGKLALETSRIALQKAQDAWVKKFAQFEVAEQETLADVLRVANPAATSTPPAGQPDEVGELAKYAGAEFDAAYVGLQLDGHNKLLAIQDEYLKSGKNPPHVGIAKLARGQIKEHIELLNTIKQQAKG</sequence>
<evidence type="ECO:0000259" key="1">
    <source>
        <dbReference type="Pfam" id="PF13628"/>
    </source>
</evidence>
<dbReference type="EMBL" id="BMGG01000014">
    <property type="protein sequence ID" value="GGC93199.1"/>
    <property type="molecule type" value="Genomic_DNA"/>
</dbReference>
<dbReference type="Pfam" id="PF13628">
    <property type="entry name" value="DUF4142"/>
    <property type="match status" value="1"/>
</dbReference>
<reference evidence="2" key="1">
    <citation type="journal article" date="2014" name="Int. J. Syst. Evol. Microbiol.">
        <title>Complete genome sequence of Corynebacterium casei LMG S-19264T (=DSM 44701T), isolated from a smear-ripened cheese.</title>
        <authorList>
            <consortium name="US DOE Joint Genome Institute (JGI-PGF)"/>
            <person name="Walter F."/>
            <person name="Albersmeier A."/>
            <person name="Kalinowski J."/>
            <person name="Ruckert C."/>
        </authorList>
    </citation>
    <scope>NUCLEOTIDE SEQUENCE</scope>
    <source>
        <strain evidence="2">CGMCC 1.12919</strain>
    </source>
</reference>
<name>A0A916XPS2_9HYPH</name>
<organism evidence="2 3">
    <name type="scientific">Chelatococcus reniformis</name>
    <dbReference type="NCBI Taxonomy" id="1494448"/>
    <lineage>
        <taxon>Bacteria</taxon>
        <taxon>Pseudomonadati</taxon>
        <taxon>Pseudomonadota</taxon>
        <taxon>Alphaproteobacteria</taxon>
        <taxon>Hyphomicrobiales</taxon>
        <taxon>Chelatococcaceae</taxon>
        <taxon>Chelatococcus</taxon>
    </lineage>
</organism>
<accession>A0A916XPS2</accession>
<feature type="domain" description="DUF4142" evidence="1">
    <location>
        <begin position="3"/>
        <end position="128"/>
    </location>
</feature>
<evidence type="ECO:0000313" key="2">
    <source>
        <dbReference type="EMBL" id="GGC93199.1"/>
    </source>
</evidence>
<dbReference type="AlphaFoldDB" id="A0A916XPS2"/>
<protein>
    <recommendedName>
        <fullName evidence="1">DUF4142 domain-containing protein</fullName>
    </recommendedName>
</protein>
<comment type="caution">
    <text evidence="2">The sequence shown here is derived from an EMBL/GenBank/DDBJ whole genome shotgun (WGS) entry which is preliminary data.</text>
</comment>
<gene>
    <name evidence="2" type="ORF">GCM10010994_58770</name>
</gene>
<reference evidence="2" key="2">
    <citation type="submission" date="2020-09" db="EMBL/GenBank/DDBJ databases">
        <authorList>
            <person name="Sun Q."/>
            <person name="Zhou Y."/>
        </authorList>
    </citation>
    <scope>NUCLEOTIDE SEQUENCE</scope>
    <source>
        <strain evidence="2">CGMCC 1.12919</strain>
    </source>
</reference>
<dbReference type="Proteomes" id="UP000637002">
    <property type="component" value="Unassembled WGS sequence"/>
</dbReference>
<proteinExistence type="predicted"/>
<evidence type="ECO:0000313" key="3">
    <source>
        <dbReference type="Proteomes" id="UP000637002"/>
    </source>
</evidence>
<dbReference type="Gene3D" id="1.20.1260.10">
    <property type="match status" value="1"/>
</dbReference>